<dbReference type="InterPro" id="IPR048448">
    <property type="entry name" value="DnaX-like_C"/>
</dbReference>
<dbReference type="InterPro" id="IPR045085">
    <property type="entry name" value="HLD_clamp_pol_III_gamma_tau"/>
</dbReference>
<dbReference type="InterPro" id="IPR022754">
    <property type="entry name" value="DNA_pol_III_gamma-3"/>
</dbReference>
<reference evidence="15 16" key="1">
    <citation type="submission" date="2016-10" db="EMBL/GenBank/DDBJ databases">
        <authorList>
            <person name="de Groot N.N."/>
        </authorList>
    </citation>
    <scope>NUCLEOTIDE SEQUENCE [LARGE SCALE GENOMIC DNA]</scope>
    <source>
        <strain evidence="15 16">DSM 44778</strain>
    </source>
</reference>
<evidence type="ECO:0000256" key="8">
    <source>
        <dbReference type="ARBA" id="ARBA00022833"/>
    </source>
</evidence>
<dbReference type="CDD" id="cd18137">
    <property type="entry name" value="HLD_clamp_pol_III_gamma_tau"/>
    <property type="match status" value="1"/>
</dbReference>
<evidence type="ECO:0000256" key="1">
    <source>
        <dbReference type="ARBA" id="ARBA00006360"/>
    </source>
</evidence>
<dbReference type="Gene3D" id="3.40.50.300">
    <property type="entry name" value="P-loop containing nucleotide triphosphate hydrolases"/>
    <property type="match status" value="1"/>
</dbReference>
<proteinExistence type="inferred from homology"/>
<organism evidence="15 16">
    <name type="scientific">Thermoflavimicrobium dichotomicum</name>
    <dbReference type="NCBI Taxonomy" id="46223"/>
    <lineage>
        <taxon>Bacteria</taxon>
        <taxon>Bacillati</taxon>
        <taxon>Bacillota</taxon>
        <taxon>Bacilli</taxon>
        <taxon>Bacillales</taxon>
        <taxon>Thermoactinomycetaceae</taxon>
        <taxon>Thermoflavimicrobium</taxon>
    </lineage>
</organism>
<dbReference type="NCBIfam" id="TIGR02397">
    <property type="entry name" value="dnaX_nterm"/>
    <property type="match status" value="1"/>
</dbReference>
<dbReference type="PRINTS" id="PR00300">
    <property type="entry name" value="CLPPROTEASEA"/>
</dbReference>
<dbReference type="Gene3D" id="1.20.272.10">
    <property type="match status" value="1"/>
</dbReference>
<keyword evidence="16" id="KW-1185">Reference proteome</keyword>
<dbReference type="Gene3D" id="1.10.8.60">
    <property type="match status" value="1"/>
</dbReference>
<feature type="region of interest" description="Disordered" evidence="13">
    <location>
        <begin position="395"/>
        <end position="427"/>
    </location>
</feature>
<dbReference type="AlphaFoldDB" id="A0A1I3KL11"/>
<dbReference type="Pfam" id="PF12169">
    <property type="entry name" value="DNA_pol3_gamma3"/>
    <property type="match status" value="1"/>
</dbReference>
<evidence type="ECO:0000256" key="6">
    <source>
        <dbReference type="ARBA" id="ARBA00022723"/>
    </source>
</evidence>
<dbReference type="InterPro" id="IPR027417">
    <property type="entry name" value="P-loop_NTPase"/>
</dbReference>
<dbReference type="GO" id="GO:0006261">
    <property type="term" value="P:DNA-templated DNA replication"/>
    <property type="evidence" value="ECO:0007669"/>
    <property type="project" value="TreeGrafter"/>
</dbReference>
<dbReference type="EC" id="2.7.7.7" evidence="2"/>
<evidence type="ECO:0000256" key="13">
    <source>
        <dbReference type="SAM" id="MobiDB-lite"/>
    </source>
</evidence>
<dbReference type="SUPFAM" id="SSF48019">
    <property type="entry name" value="post-AAA+ oligomerization domain-like"/>
    <property type="match status" value="1"/>
</dbReference>
<dbReference type="Pfam" id="PF20964">
    <property type="entry name" value="DnaX_C"/>
    <property type="match status" value="1"/>
</dbReference>
<protein>
    <recommendedName>
        <fullName evidence="2">DNA-directed DNA polymerase</fullName>
        <ecNumber evidence="2">2.7.7.7</ecNumber>
    </recommendedName>
</protein>
<dbReference type="PANTHER" id="PTHR11669">
    <property type="entry name" value="REPLICATION FACTOR C / DNA POLYMERASE III GAMMA-TAU SUBUNIT"/>
    <property type="match status" value="1"/>
</dbReference>
<keyword evidence="8" id="KW-0862">Zinc</keyword>
<evidence type="ECO:0000256" key="9">
    <source>
        <dbReference type="ARBA" id="ARBA00022840"/>
    </source>
</evidence>
<evidence type="ECO:0000256" key="5">
    <source>
        <dbReference type="ARBA" id="ARBA00022705"/>
    </source>
</evidence>
<dbReference type="InterPro" id="IPR001270">
    <property type="entry name" value="ClpA/B"/>
</dbReference>
<evidence type="ECO:0000256" key="3">
    <source>
        <dbReference type="ARBA" id="ARBA00022679"/>
    </source>
</evidence>
<dbReference type="FunFam" id="3.40.50.300:FF:000014">
    <property type="entry name" value="DNA polymerase III subunit gamma/tau"/>
    <property type="match status" value="1"/>
</dbReference>
<name>A0A1I3KL11_9BACL</name>
<keyword evidence="10" id="KW-0239">DNA-directed DNA polymerase</keyword>
<evidence type="ECO:0000256" key="4">
    <source>
        <dbReference type="ARBA" id="ARBA00022695"/>
    </source>
</evidence>
<accession>A0A1I3KL11</accession>
<dbReference type="GO" id="GO:0009360">
    <property type="term" value="C:DNA polymerase III complex"/>
    <property type="evidence" value="ECO:0007669"/>
    <property type="project" value="InterPro"/>
</dbReference>
<keyword evidence="5" id="KW-0235">DNA replication</keyword>
<keyword evidence="4" id="KW-0548">Nucleotidyltransferase</keyword>
<gene>
    <name evidence="15" type="ORF">SAMN05421852_101493</name>
</gene>
<dbReference type="GO" id="GO:0005524">
    <property type="term" value="F:ATP binding"/>
    <property type="evidence" value="ECO:0007669"/>
    <property type="project" value="UniProtKB-KW"/>
</dbReference>
<dbReference type="EMBL" id="FORR01000001">
    <property type="protein sequence ID" value="SFI72865.1"/>
    <property type="molecule type" value="Genomic_DNA"/>
</dbReference>
<dbReference type="SMART" id="SM00382">
    <property type="entry name" value="AAA"/>
    <property type="match status" value="1"/>
</dbReference>
<dbReference type="CDD" id="cd00009">
    <property type="entry name" value="AAA"/>
    <property type="match status" value="1"/>
</dbReference>
<dbReference type="PANTHER" id="PTHR11669:SF0">
    <property type="entry name" value="PROTEIN STICHEL-LIKE 2"/>
    <property type="match status" value="1"/>
</dbReference>
<dbReference type="Pfam" id="PF13177">
    <property type="entry name" value="DNA_pol3_delta2"/>
    <property type="match status" value="1"/>
</dbReference>
<feature type="domain" description="AAA+ ATPase" evidence="14">
    <location>
        <begin position="37"/>
        <end position="179"/>
    </location>
</feature>
<keyword evidence="12" id="KW-0175">Coiled coil</keyword>
<comment type="catalytic activity">
    <reaction evidence="11">
        <text>DNA(n) + a 2'-deoxyribonucleoside 5'-triphosphate = DNA(n+1) + diphosphate</text>
        <dbReference type="Rhea" id="RHEA:22508"/>
        <dbReference type="Rhea" id="RHEA-COMP:17339"/>
        <dbReference type="Rhea" id="RHEA-COMP:17340"/>
        <dbReference type="ChEBI" id="CHEBI:33019"/>
        <dbReference type="ChEBI" id="CHEBI:61560"/>
        <dbReference type="ChEBI" id="CHEBI:173112"/>
        <dbReference type="EC" id="2.7.7.7"/>
    </reaction>
</comment>
<dbReference type="FunFam" id="1.10.8.60:FF:000013">
    <property type="entry name" value="DNA polymerase III subunit gamma/tau"/>
    <property type="match status" value="1"/>
</dbReference>
<feature type="compositionally biased region" description="Low complexity" evidence="13">
    <location>
        <begin position="405"/>
        <end position="416"/>
    </location>
</feature>
<dbReference type="SUPFAM" id="SSF52540">
    <property type="entry name" value="P-loop containing nucleoside triphosphate hydrolases"/>
    <property type="match status" value="1"/>
</dbReference>
<dbReference type="InterPro" id="IPR008921">
    <property type="entry name" value="DNA_pol3_clamp-load_cplx_C"/>
</dbReference>
<dbReference type="GO" id="GO:0046872">
    <property type="term" value="F:metal ion binding"/>
    <property type="evidence" value="ECO:0007669"/>
    <property type="project" value="UniProtKB-KW"/>
</dbReference>
<keyword evidence="9" id="KW-0067">ATP-binding</keyword>
<evidence type="ECO:0000256" key="11">
    <source>
        <dbReference type="ARBA" id="ARBA00049244"/>
    </source>
</evidence>
<keyword evidence="3" id="KW-0808">Transferase</keyword>
<dbReference type="InterPro" id="IPR003593">
    <property type="entry name" value="AAA+_ATPase"/>
</dbReference>
<dbReference type="Proteomes" id="UP000199545">
    <property type="component" value="Unassembled WGS sequence"/>
</dbReference>
<evidence type="ECO:0000313" key="15">
    <source>
        <dbReference type="EMBL" id="SFI72865.1"/>
    </source>
</evidence>
<dbReference type="NCBIfam" id="NF004046">
    <property type="entry name" value="PRK05563.1"/>
    <property type="match status" value="1"/>
</dbReference>
<keyword evidence="6" id="KW-0479">Metal-binding</keyword>
<evidence type="ECO:0000256" key="10">
    <source>
        <dbReference type="ARBA" id="ARBA00022932"/>
    </source>
</evidence>
<feature type="coiled-coil region" evidence="12">
    <location>
        <begin position="367"/>
        <end position="394"/>
    </location>
</feature>
<dbReference type="InterPro" id="IPR050238">
    <property type="entry name" value="DNA_Rep/Repair_Clamp_Loader"/>
</dbReference>
<dbReference type="STRING" id="46223.SAMN05421852_101493"/>
<dbReference type="Pfam" id="PF22608">
    <property type="entry name" value="DNAX_ATPase_lid"/>
    <property type="match status" value="1"/>
</dbReference>
<evidence type="ECO:0000259" key="14">
    <source>
        <dbReference type="SMART" id="SM00382"/>
    </source>
</evidence>
<evidence type="ECO:0000256" key="2">
    <source>
        <dbReference type="ARBA" id="ARBA00012417"/>
    </source>
</evidence>
<dbReference type="GO" id="GO:0003677">
    <property type="term" value="F:DNA binding"/>
    <property type="evidence" value="ECO:0007669"/>
    <property type="project" value="InterPro"/>
</dbReference>
<evidence type="ECO:0000256" key="12">
    <source>
        <dbReference type="SAM" id="Coils"/>
    </source>
</evidence>
<dbReference type="InterPro" id="IPR012763">
    <property type="entry name" value="DNA_pol_III_sug/sutau_N"/>
</dbReference>
<comment type="similarity">
    <text evidence="1">Belongs to the DnaX/STICHEL family.</text>
</comment>
<sequence>MSYQALYRVWRPQRFEDIVGQEHVTQTLKNALKEGHLSHAYLFNGPRGTGKTSAAKILAKAVNCLQGPSSEPCNQCEACRRITEGSLMDVIEIDAASNRGVDEIRDLRDKVKYAPTEVRYKVYIIDEVHMLTTEAFNALLKTLEEPPKHVLFILATTEPHKLPATIISRCQRFTFRRIPFLKIVHHLQNICEAKQVSFTEQALFAIARAADGGMRDALSLLDQALAFGGDVLEEETVLSVTGSVSKSAMVALLQSIASEQTSAALQQLDELIVQGVEPEKIIQDLTHACRDLLLVKTAPQLEQSQGLVHDDEAHHQLSKQLSVQQLSEMLDILIHYQQQMKFVANHRILLEVVIVRLCQAFADFRLTKKDAEVIKRLEERIEQLEQTIEQLQKGSQQGKTFSQATTVSSDSNNSVSKGKVESSQPSSPLLHGEFIKKFSKEQLTRVKNVWGEILRQVKKERVTVHAWLIDGEPVAATDNMILVAFRTKIHRQTIEKPELKALVEKVMTRVLGSSYRLQTIMTHEWQHLQNNLTEQIPSPQTASSEKKTNHIQSEDDIVKRAIDLFGKELVEILE</sequence>
<keyword evidence="7" id="KW-0547">Nucleotide-binding</keyword>
<evidence type="ECO:0000256" key="7">
    <source>
        <dbReference type="ARBA" id="ARBA00022741"/>
    </source>
</evidence>
<dbReference type="GO" id="GO:0003887">
    <property type="term" value="F:DNA-directed DNA polymerase activity"/>
    <property type="evidence" value="ECO:0007669"/>
    <property type="project" value="UniProtKB-KW"/>
</dbReference>
<evidence type="ECO:0000313" key="16">
    <source>
        <dbReference type="Proteomes" id="UP000199545"/>
    </source>
</evidence>
<feature type="compositionally biased region" description="Polar residues" evidence="13">
    <location>
        <begin position="395"/>
        <end position="404"/>
    </location>
</feature>